<dbReference type="Pfam" id="PF00657">
    <property type="entry name" value="Lipase_GDSL"/>
    <property type="match status" value="1"/>
</dbReference>
<dbReference type="CDD" id="cd01837">
    <property type="entry name" value="SGNH_plant_lipase_like"/>
    <property type="match status" value="1"/>
</dbReference>
<keyword evidence="6" id="KW-1185">Reference proteome</keyword>
<evidence type="ECO:0000256" key="3">
    <source>
        <dbReference type="ARBA" id="ARBA00022801"/>
    </source>
</evidence>
<evidence type="ECO:0000256" key="2">
    <source>
        <dbReference type="ARBA" id="ARBA00022729"/>
    </source>
</evidence>
<evidence type="ECO:0000313" key="6">
    <source>
        <dbReference type="Proteomes" id="UP001152561"/>
    </source>
</evidence>
<dbReference type="Proteomes" id="UP001152561">
    <property type="component" value="Unassembled WGS sequence"/>
</dbReference>
<reference evidence="6" key="1">
    <citation type="journal article" date="2023" name="Proc. Natl. Acad. Sci. U.S.A.">
        <title>Genomic and structural basis for evolution of tropane alkaloid biosynthesis.</title>
        <authorList>
            <person name="Wanga Y.-J."/>
            <person name="Taina T."/>
            <person name="Yua J.-Y."/>
            <person name="Lia J."/>
            <person name="Xua B."/>
            <person name="Chenc J."/>
            <person name="D'Auriad J.C."/>
            <person name="Huanga J.-P."/>
            <person name="Huanga S.-X."/>
        </authorList>
    </citation>
    <scope>NUCLEOTIDE SEQUENCE [LARGE SCALE GENOMIC DNA]</scope>
    <source>
        <strain evidence="6">cv. KIB-2019</strain>
    </source>
</reference>
<dbReference type="SUPFAM" id="SSF52266">
    <property type="entry name" value="SGNH hydrolase"/>
    <property type="match status" value="1"/>
</dbReference>
<dbReference type="PANTHER" id="PTHR22835:SF542">
    <property type="match status" value="1"/>
</dbReference>
<evidence type="ECO:0000256" key="1">
    <source>
        <dbReference type="ARBA" id="ARBA00008668"/>
    </source>
</evidence>
<dbReference type="InterPro" id="IPR036514">
    <property type="entry name" value="SGNH_hydro_sf"/>
</dbReference>
<gene>
    <name evidence="5" type="ORF">K7X08_025890</name>
</gene>
<comment type="caution">
    <text evidence="5">The sequence shown here is derived from an EMBL/GenBank/DDBJ whole genome shotgun (WGS) entry which is preliminary data.</text>
</comment>
<comment type="similarity">
    <text evidence="1">Belongs to the 'GDSL' lipolytic enzyme family.</text>
</comment>
<dbReference type="EMBL" id="JAJAGQ010000001">
    <property type="protein sequence ID" value="KAJ8574085.1"/>
    <property type="molecule type" value="Genomic_DNA"/>
</dbReference>
<evidence type="ECO:0000313" key="5">
    <source>
        <dbReference type="EMBL" id="KAJ8574085.1"/>
    </source>
</evidence>
<proteinExistence type="inferred from homology"/>
<dbReference type="GO" id="GO:0016788">
    <property type="term" value="F:hydrolase activity, acting on ester bonds"/>
    <property type="evidence" value="ECO:0007669"/>
    <property type="project" value="InterPro"/>
</dbReference>
<dbReference type="InterPro" id="IPR035669">
    <property type="entry name" value="SGNH_plant_lipase-like"/>
</dbReference>
<dbReference type="InterPro" id="IPR001087">
    <property type="entry name" value="GDSL"/>
</dbReference>
<accession>A0A9Q1RRV8</accession>
<evidence type="ECO:0000256" key="4">
    <source>
        <dbReference type="ARBA" id="ARBA00023180"/>
    </source>
</evidence>
<dbReference type="OrthoDB" id="655468at2759"/>
<sequence>MREDDLLGTVNLLKGSPDLQMLIEDMESKFWEERYLNSNRDFRIYELRGMTGQLPKVHTFNHDLAGRMCDGRLVIDFLCESVGNDYLTPFMESIGTNFTNGVNFAIAGSKVLPRLDSFNLHIQIAQFHRFQSLSLELFDKGEGNLLGDEDLKNALHTIDIGQNDLDGLSYEKAILKIPDIISEIENAIKAMDEQGGKNFWVHNTGPLGCLPKSLATYKKYENDYDEHGCLISLNEGAKIFNDKLQVLCEKLRDELKNITIVYVDIFSIKYDLIANSSSYGFVNPLMACCGYGGKPYNFESNNKCGQGNYTICEDRSKYISWDGVHYTEAANGIVASKILSTHYSTPPLKFNNFCNISP</sequence>
<protein>
    <submittedName>
        <fullName evidence="5">Uncharacterized protein</fullName>
    </submittedName>
</protein>
<organism evidence="5 6">
    <name type="scientific">Anisodus acutangulus</name>
    <dbReference type="NCBI Taxonomy" id="402998"/>
    <lineage>
        <taxon>Eukaryota</taxon>
        <taxon>Viridiplantae</taxon>
        <taxon>Streptophyta</taxon>
        <taxon>Embryophyta</taxon>
        <taxon>Tracheophyta</taxon>
        <taxon>Spermatophyta</taxon>
        <taxon>Magnoliopsida</taxon>
        <taxon>eudicotyledons</taxon>
        <taxon>Gunneridae</taxon>
        <taxon>Pentapetalae</taxon>
        <taxon>asterids</taxon>
        <taxon>lamiids</taxon>
        <taxon>Solanales</taxon>
        <taxon>Solanaceae</taxon>
        <taxon>Solanoideae</taxon>
        <taxon>Hyoscyameae</taxon>
        <taxon>Anisodus</taxon>
    </lineage>
</organism>
<keyword evidence="2" id="KW-0732">Signal</keyword>
<dbReference type="Gene3D" id="3.40.50.1110">
    <property type="entry name" value="SGNH hydrolase"/>
    <property type="match status" value="1"/>
</dbReference>
<keyword evidence="4" id="KW-0325">Glycoprotein</keyword>
<dbReference type="AlphaFoldDB" id="A0A9Q1RRV8"/>
<name>A0A9Q1RRV8_9SOLA</name>
<keyword evidence="3" id="KW-0378">Hydrolase</keyword>
<dbReference type="PANTHER" id="PTHR22835">
    <property type="entry name" value="ZINC FINGER FYVE DOMAIN CONTAINING PROTEIN"/>
    <property type="match status" value="1"/>
</dbReference>